<dbReference type="InterPro" id="IPR000504">
    <property type="entry name" value="RRM_dom"/>
</dbReference>
<dbReference type="PROSITE" id="PS50102">
    <property type="entry name" value="RRM"/>
    <property type="match status" value="1"/>
</dbReference>
<dbReference type="Gene3D" id="3.30.70.330">
    <property type="match status" value="1"/>
</dbReference>
<dbReference type="SUPFAM" id="SSF54928">
    <property type="entry name" value="RNA-binding domain, RBD"/>
    <property type="match status" value="1"/>
</dbReference>
<dbReference type="InterPro" id="IPR012677">
    <property type="entry name" value="Nucleotide-bd_a/b_plait_sf"/>
</dbReference>
<evidence type="ECO:0000256" key="1">
    <source>
        <dbReference type="PROSITE-ProRule" id="PRU00176"/>
    </source>
</evidence>
<keyword evidence="1" id="KW-0694">RNA-binding</keyword>
<protein>
    <recommendedName>
        <fullName evidence="2">RRM domain-containing protein</fullName>
    </recommendedName>
</protein>
<keyword evidence="4" id="KW-1185">Reference proteome</keyword>
<evidence type="ECO:0000259" key="2">
    <source>
        <dbReference type="PROSITE" id="PS50102"/>
    </source>
</evidence>
<dbReference type="EMBL" id="JARKNE010000011">
    <property type="protein sequence ID" value="KAK5786821.1"/>
    <property type="molecule type" value="Genomic_DNA"/>
</dbReference>
<reference evidence="3 4" key="1">
    <citation type="submission" date="2023-03" db="EMBL/GenBank/DDBJ databases">
        <title>WGS of Gossypium arboreum.</title>
        <authorList>
            <person name="Yu D."/>
        </authorList>
    </citation>
    <scope>NUCLEOTIDE SEQUENCE [LARGE SCALE GENOMIC DNA]</scope>
    <source>
        <tissue evidence="3">Leaf</tissue>
    </source>
</reference>
<feature type="domain" description="RRM" evidence="2">
    <location>
        <begin position="1"/>
        <end position="47"/>
    </location>
</feature>
<name>A0ABR0N8B0_GOSAR</name>
<organism evidence="3 4">
    <name type="scientific">Gossypium arboreum</name>
    <name type="common">Tree cotton</name>
    <name type="synonym">Gossypium nanking</name>
    <dbReference type="NCBI Taxonomy" id="29729"/>
    <lineage>
        <taxon>Eukaryota</taxon>
        <taxon>Viridiplantae</taxon>
        <taxon>Streptophyta</taxon>
        <taxon>Embryophyta</taxon>
        <taxon>Tracheophyta</taxon>
        <taxon>Spermatophyta</taxon>
        <taxon>Magnoliopsida</taxon>
        <taxon>eudicotyledons</taxon>
        <taxon>Gunneridae</taxon>
        <taxon>Pentapetalae</taxon>
        <taxon>rosids</taxon>
        <taxon>malvids</taxon>
        <taxon>Malvales</taxon>
        <taxon>Malvaceae</taxon>
        <taxon>Malvoideae</taxon>
        <taxon>Gossypium</taxon>
    </lineage>
</organism>
<dbReference type="Pfam" id="PF00076">
    <property type="entry name" value="RRM_1"/>
    <property type="match status" value="1"/>
</dbReference>
<sequence length="369" mass="42427">MLLYRRKGVKRFGFVRFSNMMDARRAISRLNGFVVIGNRLSVDLAKFNGGRQIWKKKRRGEANAVMGSNGKMEKKDYEKLKDTGRVERGECSSKSQFGKTNVENDNVRIEKHFIAVQGHVEEEQLWKLQRCLVGETATCCDIKNLQERIVKAGLGEIRIRRIQGRFFLVDIPDDKLFGILKQNDWGYLREFFVLIEPSLEVTMVEERNPNKASCFASMPMLVSIMKPEKVDGLIFLEVGSSRFPIRVVEKGLSEVEDVSRSLMGNNGEGCIPEGASDTVENHLVFSNRKNQKPNGRKVRSMLDIQVKVLSINEKRKRNRAMIKTKRKRKSGQRRCGRERFVVGFGYQQQEKSATQRGKESLGNWQKTWV</sequence>
<accession>A0ABR0N8B0</accession>
<comment type="caution">
    <text evidence="3">The sequence shown here is derived from an EMBL/GenBank/DDBJ whole genome shotgun (WGS) entry which is preliminary data.</text>
</comment>
<gene>
    <name evidence="3" type="ORF">PVK06_041467</name>
</gene>
<dbReference type="InterPro" id="IPR035979">
    <property type="entry name" value="RBD_domain_sf"/>
</dbReference>
<dbReference type="Proteomes" id="UP001358586">
    <property type="component" value="Chromosome 11"/>
</dbReference>
<evidence type="ECO:0000313" key="3">
    <source>
        <dbReference type="EMBL" id="KAK5786821.1"/>
    </source>
</evidence>
<proteinExistence type="predicted"/>
<evidence type="ECO:0000313" key="4">
    <source>
        <dbReference type="Proteomes" id="UP001358586"/>
    </source>
</evidence>